<dbReference type="Pfam" id="PF01928">
    <property type="entry name" value="CYTH"/>
    <property type="match status" value="1"/>
</dbReference>
<feature type="domain" description="CYTH" evidence="1">
    <location>
        <begin position="4"/>
        <end position="190"/>
    </location>
</feature>
<dbReference type="SUPFAM" id="SSF55154">
    <property type="entry name" value="CYTH-like phosphatases"/>
    <property type="match status" value="1"/>
</dbReference>
<dbReference type="InterPro" id="IPR009195">
    <property type="entry name" value="Uncharacterised_YjbK"/>
</dbReference>
<keyword evidence="3" id="KW-1185">Reference proteome</keyword>
<protein>
    <submittedName>
        <fullName evidence="2">Uncharacterized protein YjbK</fullName>
    </submittedName>
</protein>
<accession>A0ABS2SXV4</accession>
<dbReference type="Gene3D" id="2.40.320.10">
    <property type="entry name" value="Hypothetical Protein Pfu-838710-001"/>
    <property type="match status" value="1"/>
</dbReference>
<dbReference type="RefSeq" id="WP_204467926.1">
    <property type="nucleotide sequence ID" value="NZ_JAFBCV010000013.1"/>
</dbReference>
<evidence type="ECO:0000313" key="2">
    <source>
        <dbReference type="EMBL" id="MBM7840363.1"/>
    </source>
</evidence>
<dbReference type="Proteomes" id="UP001179280">
    <property type="component" value="Unassembled WGS sequence"/>
</dbReference>
<proteinExistence type="predicted"/>
<dbReference type="PROSITE" id="PS51707">
    <property type="entry name" value="CYTH"/>
    <property type="match status" value="1"/>
</dbReference>
<dbReference type="CDD" id="cd07762">
    <property type="entry name" value="CYTH-like_Pase_1"/>
    <property type="match status" value="1"/>
</dbReference>
<organism evidence="2 3">
    <name type="scientific">Shouchella xiaoxiensis</name>
    <dbReference type="NCBI Taxonomy" id="766895"/>
    <lineage>
        <taxon>Bacteria</taxon>
        <taxon>Bacillati</taxon>
        <taxon>Bacillota</taxon>
        <taxon>Bacilli</taxon>
        <taxon>Bacillales</taxon>
        <taxon>Bacillaceae</taxon>
        <taxon>Shouchella</taxon>
    </lineage>
</organism>
<dbReference type="InterPro" id="IPR033469">
    <property type="entry name" value="CYTH-like_dom_sf"/>
</dbReference>
<gene>
    <name evidence="2" type="ORF">JOC54_003644</name>
</gene>
<name>A0ABS2SXV4_9BACI</name>
<dbReference type="PIRSF" id="PIRSF012526">
    <property type="entry name" value="CYTH_UCP012526"/>
    <property type="match status" value="1"/>
</dbReference>
<dbReference type="SMART" id="SM01118">
    <property type="entry name" value="CYTH"/>
    <property type="match status" value="1"/>
</dbReference>
<dbReference type="EMBL" id="JAFBCV010000013">
    <property type="protein sequence ID" value="MBM7840363.1"/>
    <property type="molecule type" value="Genomic_DNA"/>
</dbReference>
<sequence>MIREMEYEAKSLLTKDDFYKIKQVFQLTSSLSQQNDYFDTPQFRLKKAGAALRIRYKESHIELTLKKPTDDGLEEFNQTIDRDVAKRIYTTNVLPIGDLSEEVASLIGSDQFIECFGKLTTNRMETPYKEGTLFLDHSEYGDIEDYEVEYEGYSMAHAQTVLTSLLTELHIKPTPAKSKIARFYEATFIKKNQTKRM</sequence>
<reference evidence="2" key="1">
    <citation type="submission" date="2021-01" db="EMBL/GenBank/DDBJ databases">
        <title>Genomic Encyclopedia of Type Strains, Phase IV (KMG-IV): sequencing the most valuable type-strain genomes for metagenomic binning, comparative biology and taxonomic classification.</title>
        <authorList>
            <person name="Goeker M."/>
        </authorList>
    </citation>
    <scope>NUCLEOTIDE SEQUENCE</scope>
    <source>
        <strain evidence="2">DSM 21943</strain>
    </source>
</reference>
<dbReference type="InterPro" id="IPR023577">
    <property type="entry name" value="CYTH_domain"/>
</dbReference>
<evidence type="ECO:0000313" key="3">
    <source>
        <dbReference type="Proteomes" id="UP001179280"/>
    </source>
</evidence>
<evidence type="ECO:0000259" key="1">
    <source>
        <dbReference type="PROSITE" id="PS51707"/>
    </source>
</evidence>
<comment type="caution">
    <text evidence="2">The sequence shown here is derived from an EMBL/GenBank/DDBJ whole genome shotgun (WGS) entry which is preliminary data.</text>
</comment>